<protein>
    <submittedName>
        <fullName evidence="1">Uncharacterized protein</fullName>
    </submittedName>
</protein>
<evidence type="ECO:0000313" key="1">
    <source>
        <dbReference type="EMBL" id="EOA14762.1"/>
    </source>
</evidence>
<organism evidence="1 2">
    <name type="scientific">Capsella rubella</name>
    <dbReference type="NCBI Taxonomy" id="81985"/>
    <lineage>
        <taxon>Eukaryota</taxon>
        <taxon>Viridiplantae</taxon>
        <taxon>Streptophyta</taxon>
        <taxon>Embryophyta</taxon>
        <taxon>Tracheophyta</taxon>
        <taxon>Spermatophyta</taxon>
        <taxon>Magnoliopsida</taxon>
        <taxon>eudicotyledons</taxon>
        <taxon>Gunneridae</taxon>
        <taxon>Pentapetalae</taxon>
        <taxon>rosids</taxon>
        <taxon>malvids</taxon>
        <taxon>Brassicales</taxon>
        <taxon>Brassicaceae</taxon>
        <taxon>Camelineae</taxon>
        <taxon>Capsella</taxon>
    </lineage>
</organism>
<keyword evidence="2" id="KW-1185">Reference proteome</keyword>
<dbReference type="EMBL" id="KB870812">
    <property type="protein sequence ID" value="EOA14762.1"/>
    <property type="molecule type" value="Genomic_DNA"/>
</dbReference>
<dbReference type="AlphaFoldDB" id="R0EZL4"/>
<proteinExistence type="predicted"/>
<reference evidence="2" key="1">
    <citation type="journal article" date="2013" name="Nat. Genet.">
        <title>The Capsella rubella genome and the genomic consequences of rapid mating system evolution.</title>
        <authorList>
            <person name="Slotte T."/>
            <person name="Hazzouri K.M."/>
            <person name="Agren J.A."/>
            <person name="Koenig D."/>
            <person name="Maumus F."/>
            <person name="Guo Y.L."/>
            <person name="Steige K."/>
            <person name="Platts A.E."/>
            <person name="Escobar J.S."/>
            <person name="Newman L.K."/>
            <person name="Wang W."/>
            <person name="Mandakova T."/>
            <person name="Vello E."/>
            <person name="Smith L.M."/>
            <person name="Henz S.R."/>
            <person name="Steffen J."/>
            <person name="Takuno S."/>
            <person name="Brandvain Y."/>
            <person name="Coop G."/>
            <person name="Andolfatto P."/>
            <person name="Hu T.T."/>
            <person name="Blanchette M."/>
            <person name="Clark R.M."/>
            <person name="Quesneville H."/>
            <person name="Nordborg M."/>
            <person name="Gaut B.S."/>
            <person name="Lysak M.A."/>
            <person name="Jenkins J."/>
            <person name="Grimwood J."/>
            <person name="Chapman J."/>
            <person name="Prochnik S."/>
            <person name="Shu S."/>
            <person name="Rokhsar D."/>
            <person name="Schmutz J."/>
            <person name="Weigel D."/>
            <person name="Wright S.I."/>
        </authorList>
    </citation>
    <scope>NUCLEOTIDE SEQUENCE [LARGE SCALE GENOMIC DNA]</scope>
    <source>
        <strain evidence="2">cv. Monte Gargano</strain>
    </source>
</reference>
<accession>R0EZL4</accession>
<dbReference type="STRING" id="81985.R0EZL4"/>
<evidence type="ECO:0000313" key="2">
    <source>
        <dbReference type="Proteomes" id="UP000029121"/>
    </source>
</evidence>
<dbReference type="Proteomes" id="UP000029121">
    <property type="component" value="Unassembled WGS sequence"/>
</dbReference>
<name>R0EZL4_9BRAS</name>
<feature type="non-terminal residue" evidence="1">
    <location>
        <position position="1"/>
    </location>
</feature>
<sequence>NRELEMTEVMFQCLNGNMEMFNLNILDLNDLGYMIDQYLKDINRRVEILQYFGIKIGESSSTPTTTSKGNKIMEDLAFTTTPTTMVYEVGSSSSSAVVAASLNPPIQQQELYRPTAPHIEVYEPPRNHNHNHNQNQQPWFMEMMKDHKQMRYPAEHISFPFMDDRQKHNHVHHHQEEQQHQICDESFTTLDVADSKDILVGLLGCWA</sequence>
<gene>
    <name evidence="1" type="ORF">CARUB_v10028059mg</name>
</gene>
<dbReference type="eggNOG" id="KOG0014">
    <property type="taxonomic scope" value="Eukaryota"/>
</dbReference>